<evidence type="ECO:0000313" key="4">
    <source>
        <dbReference type="Proteomes" id="UP000655016"/>
    </source>
</evidence>
<dbReference type="PANTHER" id="PTHR45726">
    <property type="entry name" value="LEUKOTRIENE A-4 HYDROLASE"/>
    <property type="match status" value="1"/>
</dbReference>
<dbReference type="Pfam" id="PF17900">
    <property type="entry name" value="Peptidase_M1_N"/>
    <property type="match status" value="1"/>
</dbReference>
<protein>
    <submittedName>
        <fullName evidence="3">Peptidase M1</fullName>
    </submittedName>
</protein>
<organism evidence="3 4">
    <name type="scientific">Flavobacterium limi</name>
    <dbReference type="NCBI Taxonomy" id="2045105"/>
    <lineage>
        <taxon>Bacteria</taxon>
        <taxon>Pseudomonadati</taxon>
        <taxon>Bacteroidota</taxon>
        <taxon>Flavobacteriia</taxon>
        <taxon>Flavobacteriales</taxon>
        <taxon>Flavobacteriaceae</taxon>
        <taxon>Flavobacterium</taxon>
    </lineage>
</organism>
<dbReference type="EMBL" id="BMKP01000005">
    <property type="protein sequence ID" value="GGF15792.1"/>
    <property type="molecule type" value="Genomic_DNA"/>
</dbReference>
<dbReference type="InterPro" id="IPR027268">
    <property type="entry name" value="Peptidase_M4/M1_CTD_sf"/>
</dbReference>
<dbReference type="InterPro" id="IPR034015">
    <property type="entry name" value="M1_LTA4H"/>
</dbReference>
<dbReference type="Gene3D" id="1.10.390.10">
    <property type="entry name" value="Neutral Protease Domain 2"/>
    <property type="match status" value="1"/>
</dbReference>
<comment type="caution">
    <text evidence="3">The sequence shown here is derived from an EMBL/GenBank/DDBJ whole genome shotgun (WGS) entry which is preliminary data.</text>
</comment>
<proteinExistence type="predicted"/>
<dbReference type="CDD" id="cd09603">
    <property type="entry name" value="M1_APN_like"/>
    <property type="match status" value="1"/>
</dbReference>
<name>A0ABQ1UFV3_9FLAO</name>
<dbReference type="InterPro" id="IPR045357">
    <property type="entry name" value="Aminopeptidase_N-like_N"/>
</dbReference>
<dbReference type="Proteomes" id="UP000655016">
    <property type="component" value="Unassembled WGS sequence"/>
</dbReference>
<dbReference type="Gene3D" id="2.60.40.1730">
    <property type="entry name" value="tricorn interacting facor f3 domain"/>
    <property type="match status" value="1"/>
</dbReference>
<evidence type="ECO:0000259" key="1">
    <source>
        <dbReference type="Pfam" id="PF01433"/>
    </source>
</evidence>
<evidence type="ECO:0000313" key="3">
    <source>
        <dbReference type="EMBL" id="GGF15792.1"/>
    </source>
</evidence>
<dbReference type="SUPFAM" id="SSF55486">
    <property type="entry name" value="Metalloproteases ('zincins'), catalytic domain"/>
    <property type="match status" value="1"/>
</dbReference>
<feature type="domain" description="Peptidase M1 membrane alanine aminopeptidase" evidence="1">
    <location>
        <begin position="282"/>
        <end position="484"/>
    </location>
</feature>
<evidence type="ECO:0000259" key="2">
    <source>
        <dbReference type="Pfam" id="PF17900"/>
    </source>
</evidence>
<sequence length="562" mass="65002">MFTFVINFKFVLMKSYIITFIFLFIVFTSNAQGLLNKLEKTFTHQDTLRGSITKERAWWDLKYYHLDIKVNPVDKTISGSNKIRYTVLSKYSKIQIDLQEPMQIYKVTQDGKELKFERNGNAFFIELVADQKAGEVKEIIVSFGGKPKEAVNPPWDGGITWQKDKNGKDFIASSCQGLGASVWWPCKDHMYDEVENMLISVNIPGDLTDVSNGRLQSVKKQKDGTKTFNWYVSNPINNYGVNINIGDYVSFSEKYKGEKGNLDCSYYVLSYNLTLAKEQFKDVPKMLKAFENWFGPYPFYEDSYKLVEAPYLGMEHQSSVTYGNQYKNGYLGRDLSGTGWGLKFDFIIIHESGHEWFANNITYKDIADMWIHESFTNYSESLFLEYYYGKDVGAEYVIGCRKNIENDIPIIGNYDVNDEGSGDMYPKGANMLHMIRQVINDDTKWKSILRGLNSTFYHQTVTSKQIQDYINNQSGINFNRVFVQYLTTTKIPVLEYIFKDGFFGYHWSNCVAKFDMPVKVKLNGIDIWLKPTTEWQSEKTKGDQKTIEVSKDFYVTTSNITE</sequence>
<feature type="domain" description="Aminopeptidase N-like N-terminal" evidence="2">
    <location>
        <begin position="62"/>
        <end position="238"/>
    </location>
</feature>
<gene>
    <name evidence="3" type="ORF">GCM10011518_26450</name>
</gene>
<dbReference type="Pfam" id="PF01433">
    <property type="entry name" value="Peptidase_M1"/>
    <property type="match status" value="1"/>
</dbReference>
<keyword evidence="4" id="KW-1185">Reference proteome</keyword>
<accession>A0ABQ1UFV3</accession>
<reference evidence="4" key="1">
    <citation type="journal article" date="2019" name="Int. J. Syst. Evol. Microbiol.">
        <title>The Global Catalogue of Microorganisms (GCM) 10K type strain sequencing project: providing services to taxonomists for standard genome sequencing and annotation.</title>
        <authorList>
            <consortium name="The Broad Institute Genomics Platform"/>
            <consortium name="The Broad Institute Genome Sequencing Center for Infectious Disease"/>
            <person name="Wu L."/>
            <person name="Ma J."/>
        </authorList>
    </citation>
    <scope>NUCLEOTIDE SEQUENCE [LARGE SCALE GENOMIC DNA]</scope>
    <source>
        <strain evidence="4">CGMCC 1.16060</strain>
    </source>
</reference>
<dbReference type="InterPro" id="IPR014782">
    <property type="entry name" value="Peptidase_M1_dom"/>
</dbReference>
<dbReference type="PANTHER" id="PTHR45726:SF3">
    <property type="entry name" value="LEUKOTRIENE A-4 HYDROLASE"/>
    <property type="match status" value="1"/>
</dbReference>
<dbReference type="SUPFAM" id="SSF63737">
    <property type="entry name" value="Leukotriene A4 hydrolase N-terminal domain"/>
    <property type="match status" value="1"/>
</dbReference>
<dbReference type="InterPro" id="IPR042097">
    <property type="entry name" value="Aminopeptidase_N-like_N_sf"/>
</dbReference>